<name>A0A927WGZ0_SELRU</name>
<accession>A0A927WGZ0</accession>
<gene>
    <name evidence="1" type="ORF">E7203_03765</name>
</gene>
<dbReference type="EMBL" id="SVCA01000002">
    <property type="protein sequence ID" value="MBE6084576.1"/>
    <property type="molecule type" value="Genomic_DNA"/>
</dbReference>
<evidence type="ECO:0000313" key="2">
    <source>
        <dbReference type="Proteomes" id="UP000772151"/>
    </source>
</evidence>
<evidence type="ECO:0000313" key="1">
    <source>
        <dbReference type="EMBL" id="MBE6084576.1"/>
    </source>
</evidence>
<dbReference type="Proteomes" id="UP000772151">
    <property type="component" value="Unassembled WGS sequence"/>
</dbReference>
<reference evidence="1" key="1">
    <citation type="submission" date="2019-04" db="EMBL/GenBank/DDBJ databases">
        <title>Evolution of Biomass-Degrading Anaerobic Consortia Revealed by Metagenomics.</title>
        <authorList>
            <person name="Peng X."/>
        </authorList>
    </citation>
    <scope>NUCLEOTIDE SEQUENCE</scope>
    <source>
        <strain evidence="1">SIG242</strain>
    </source>
</reference>
<protein>
    <submittedName>
        <fullName evidence="1">Uncharacterized protein</fullName>
    </submittedName>
</protein>
<organism evidence="1 2">
    <name type="scientific">Selenomonas ruminantium</name>
    <dbReference type="NCBI Taxonomy" id="971"/>
    <lineage>
        <taxon>Bacteria</taxon>
        <taxon>Bacillati</taxon>
        <taxon>Bacillota</taxon>
        <taxon>Negativicutes</taxon>
        <taxon>Selenomonadales</taxon>
        <taxon>Selenomonadaceae</taxon>
        <taxon>Selenomonas</taxon>
    </lineage>
</organism>
<comment type="caution">
    <text evidence="1">The sequence shown here is derived from an EMBL/GenBank/DDBJ whole genome shotgun (WGS) entry which is preliminary data.</text>
</comment>
<dbReference type="RefSeq" id="WP_143555517.1">
    <property type="nucleotide sequence ID" value="NZ_FOJX01000002.1"/>
</dbReference>
<sequence>MMGNLEEIMARCDSVPVDQYDVEVYLNDFNEDDSGLNVKLIGEKGTYMVNFGLAAGFRRIKEPQHLDCGLYIVERKDSFTDTMQNWMGAMYGYSDKEKNYLLVGRNCSLRILCEWELKIKEAIA</sequence>
<dbReference type="AlphaFoldDB" id="A0A927WGZ0"/>
<proteinExistence type="predicted"/>